<evidence type="ECO:0000256" key="4">
    <source>
        <dbReference type="ARBA" id="ARBA00023163"/>
    </source>
</evidence>
<dbReference type="PROSITE" id="PS50921">
    <property type="entry name" value="ANTAR"/>
    <property type="match status" value="1"/>
</dbReference>
<dbReference type="PIRSF" id="PIRSF036625">
    <property type="entry name" value="GAF_ANTAR"/>
    <property type="match status" value="1"/>
</dbReference>
<dbReference type="SMART" id="SM00065">
    <property type="entry name" value="GAF"/>
    <property type="match status" value="1"/>
</dbReference>
<evidence type="ECO:0000256" key="3">
    <source>
        <dbReference type="ARBA" id="ARBA00023015"/>
    </source>
</evidence>
<dbReference type="InterPro" id="IPR003018">
    <property type="entry name" value="GAF"/>
</dbReference>
<dbReference type="OrthoDB" id="4629915at2"/>
<feature type="region of interest" description="Disordered" evidence="5">
    <location>
        <begin position="232"/>
        <end position="262"/>
    </location>
</feature>
<evidence type="ECO:0000256" key="2">
    <source>
        <dbReference type="ARBA" id="ARBA00022777"/>
    </source>
</evidence>
<dbReference type="SMART" id="SM01012">
    <property type="entry name" value="ANTAR"/>
    <property type="match status" value="1"/>
</dbReference>
<dbReference type="Gene3D" id="3.30.450.40">
    <property type="match status" value="1"/>
</dbReference>
<feature type="domain" description="ANTAR" evidence="6">
    <location>
        <begin position="168"/>
        <end position="229"/>
    </location>
</feature>
<comment type="caution">
    <text evidence="7">The sequence shown here is derived from an EMBL/GenBank/DDBJ whole genome shotgun (WGS) entry which is preliminary data.</text>
</comment>
<evidence type="ECO:0000313" key="7">
    <source>
        <dbReference type="EMBL" id="KAA0920538.1"/>
    </source>
</evidence>
<dbReference type="Gene3D" id="1.10.10.10">
    <property type="entry name" value="Winged helix-like DNA-binding domain superfamily/Winged helix DNA-binding domain"/>
    <property type="match status" value="1"/>
</dbReference>
<dbReference type="Pfam" id="PF01590">
    <property type="entry name" value="GAF"/>
    <property type="match status" value="1"/>
</dbReference>
<proteinExistence type="predicted"/>
<dbReference type="Proteomes" id="UP000324965">
    <property type="component" value="Unassembled WGS sequence"/>
</dbReference>
<dbReference type="SUPFAM" id="SSF52172">
    <property type="entry name" value="CheY-like"/>
    <property type="match status" value="1"/>
</dbReference>
<dbReference type="GO" id="GO:0016301">
    <property type="term" value="F:kinase activity"/>
    <property type="evidence" value="ECO:0007669"/>
    <property type="project" value="UniProtKB-KW"/>
</dbReference>
<reference evidence="7 8" key="1">
    <citation type="submission" date="2019-05" db="EMBL/GenBank/DDBJ databases">
        <authorList>
            <person name="Hariharan J."/>
            <person name="Choudoir M.J."/>
            <person name="Diebold P."/>
            <person name="Panke-Buisse K."/>
            <person name="Buckley D.H."/>
        </authorList>
    </citation>
    <scope>NUCLEOTIDE SEQUENCE [LARGE SCALE GENOMIC DNA]</scope>
    <source>
        <strain evidence="7 8">SUN51</strain>
    </source>
</reference>
<sequence>PPVPREAQVTAALLDLTDTLAGDFDPAGFLHRVTRHCLNLLDISDAAIMLCAAGSPLCLVAHTCESVKQVELFELDAREGPGHTAYQRALAVEHSHTTDPSPWPGFTARIHDAGYRSVHAVPIRLRTQSLGALTLFRRAGGPLTDADRHLAQALADATALSLLQQNALADHRTLTTQLQHALDSRSIIEQAKGYLASHLSITPASAFHLLRTYARHNQLRISDLSHNILNGTIHLPPPTTDTSGGGGAGAGGAEEPPVPPSP</sequence>
<dbReference type="RefSeq" id="WP_149515913.1">
    <property type="nucleotide sequence ID" value="NZ_VDFC01000101.1"/>
</dbReference>
<dbReference type="InterPro" id="IPR036388">
    <property type="entry name" value="WH-like_DNA-bd_sf"/>
</dbReference>
<feature type="compositionally biased region" description="Gly residues" evidence="5">
    <location>
        <begin position="243"/>
        <end position="252"/>
    </location>
</feature>
<dbReference type="Pfam" id="PF03861">
    <property type="entry name" value="ANTAR"/>
    <property type="match status" value="1"/>
</dbReference>
<name>A0A5A9ZT66_9ACTN</name>
<keyword evidence="1" id="KW-0808">Transferase</keyword>
<evidence type="ECO:0000256" key="1">
    <source>
        <dbReference type="ARBA" id="ARBA00022679"/>
    </source>
</evidence>
<keyword evidence="2" id="KW-0418">Kinase</keyword>
<dbReference type="SUPFAM" id="SSF55781">
    <property type="entry name" value="GAF domain-like"/>
    <property type="match status" value="1"/>
</dbReference>
<dbReference type="InterPro" id="IPR012074">
    <property type="entry name" value="GAF_ANTAR"/>
</dbReference>
<gene>
    <name evidence="7" type="ORF">FGF04_37785</name>
</gene>
<evidence type="ECO:0000313" key="8">
    <source>
        <dbReference type="Proteomes" id="UP000324965"/>
    </source>
</evidence>
<protein>
    <submittedName>
        <fullName evidence="7">GAF and ANTAR domain-containing protein</fullName>
    </submittedName>
</protein>
<dbReference type="InterPro" id="IPR005561">
    <property type="entry name" value="ANTAR"/>
</dbReference>
<dbReference type="AlphaFoldDB" id="A0A5A9ZT66"/>
<evidence type="ECO:0000256" key="5">
    <source>
        <dbReference type="SAM" id="MobiDB-lite"/>
    </source>
</evidence>
<keyword evidence="3" id="KW-0805">Transcription regulation</keyword>
<dbReference type="GO" id="GO:0003723">
    <property type="term" value="F:RNA binding"/>
    <property type="evidence" value="ECO:0007669"/>
    <property type="project" value="InterPro"/>
</dbReference>
<feature type="non-terminal residue" evidence="7">
    <location>
        <position position="1"/>
    </location>
</feature>
<dbReference type="EMBL" id="VDFC01000101">
    <property type="protein sequence ID" value="KAA0920538.1"/>
    <property type="molecule type" value="Genomic_DNA"/>
</dbReference>
<organism evidence="7 8">
    <name type="scientific">Streptomyces apricus</name>
    <dbReference type="NCBI Taxonomy" id="1828112"/>
    <lineage>
        <taxon>Bacteria</taxon>
        <taxon>Bacillati</taxon>
        <taxon>Actinomycetota</taxon>
        <taxon>Actinomycetes</taxon>
        <taxon>Kitasatosporales</taxon>
        <taxon>Streptomycetaceae</taxon>
        <taxon>Streptomyces</taxon>
    </lineage>
</organism>
<dbReference type="InterPro" id="IPR029016">
    <property type="entry name" value="GAF-like_dom_sf"/>
</dbReference>
<accession>A0A5A9ZT66</accession>
<keyword evidence="8" id="KW-1185">Reference proteome</keyword>
<dbReference type="InterPro" id="IPR011006">
    <property type="entry name" value="CheY-like_superfamily"/>
</dbReference>
<keyword evidence="4" id="KW-0804">Transcription</keyword>
<evidence type="ECO:0000259" key="6">
    <source>
        <dbReference type="PROSITE" id="PS50921"/>
    </source>
</evidence>